<evidence type="ECO:0000313" key="3">
    <source>
        <dbReference type="Proteomes" id="UP000645257"/>
    </source>
</evidence>
<dbReference type="SMART" id="SM00849">
    <property type="entry name" value="Lactamase_B"/>
    <property type="match status" value="1"/>
</dbReference>
<dbReference type="GO" id="GO:0016740">
    <property type="term" value="F:transferase activity"/>
    <property type="evidence" value="ECO:0007669"/>
    <property type="project" value="TreeGrafter"/>
</dbReference>
<dbReference type="RefSeq" id="WP_189533231.1">
    <property type="nucleotide sequence ID" value="NZ_BMYX01000007.1"/>
</dbReference>
<dbReference type="InterPro" id="IPR001279">
    <property type="entry name" value="Metallo-B-lactamas"/>
</dbReference>
<protein>
    <submittedName>
        <fullName evidence="2">MBL fold hydrolase</fullName>
    </submittedName>
</protein>
<sequence>MRLTCLIDNASARDDLTRAKGFSVYAEHGGRALLFDTGPSGACVEHAHTLGVDLERVSAIVLSHGHYDHSGGLPALAEWFAHRPLSQRPSVIAHPDAFLRRYAGARLGPWRLNLRELGAPMDRDAVMRAFPLQESRAPLWIDDEWLFLGEIPLRHPEARPIGRLIRGATDTRDPVRDDSALVHRGPLGLTVLIGCGHSGVRNIIDHAREVTGEKRVHAVMGGLHLRSAGPRTVRDVADYFSHLAPPHLHACHCTGHARHHLPGQKNIGAGSIIDLGF</sequence>
<reference evidence="2" key="2">
    <citation type="submission" date="2020-09" db="EMBL/GenBank/DDBJ databases">
        <authorList>
            <person name="Sun Q."/>
            <person name="Kim S."/>
        </authorList>
    </citation>
    <scope>NUCLEOTIDE SEQUENCE</scope>
    <source>
        <strain evidence="2">KCTC 32182</strain>
    </source>
</reference>
<dbReference type="PANTHER" id="PTHR13754:SF13">
    <property type="entry name" value="METALLO-BETA-LACTAMASE SUPERFAMILY PROTEIN (AFU_ORTHOLOGUE AFUA_3G07630)"/>
    <property type="match status" value="1"/>
</dbReference>
<dbReference type="GO" id="GO:0016787">
    <property type="term" value="F:hydrolase activity"/>
    <property type="evidence" value="ECO:0007669"/>
    <property type="project" value="UniProtKB-KW"/>
</dbReference>
<keyword evidence="3" id="KW-1185">Reference proteome</keyword>
<comment type="caution">
    <text evidence="2">The sequence shown here is derived from an EMBL/GenBank/DDBJ whole genome shotgun (WGS) entry which is preliminary data.</text>
</comment>
<reference evidence="2" key="1">
    <citation type="journal article" date="2014" name="Int. J. Syst. Evol. Microbiol.">
        <title>Complete genome sequence of Corynebacterium casei LMG S-19264T (=DSM 44701T), isolated from a smear-ripened cheese.</title>
        <authorList>
            <consortium name="US DOE Joint Genome Institute (JGI-PGF)"/>
            <person name="Walter F."/>
            <person name="Albersmeier A."/>
            <person name="Kalinowski J."/>
            <person name="Ruckert C."/>
        </authorList>
    </citation>
    <scope>NUCLEOTIDE SEQUENCE</scope>
    <source>
        <strain evidence="2">KCTC 32182</strain>
    </source>
</reference>
<evidence type="ECO:0000259" key="1">
    <source>
        <dbReference type="SMART" id="SM00849"/>
    </source>
</evidence>
<dbReference type="AlphaFoldDB" id="A0A918P1N1"/>
<dbReference type="CDD" id="cd07713">
    <property type="entry name" value="DHPS-like_MBL-fold"/>
    <property type="match status" value="1"/>
</dbReference>
<feature type="domain" description="Metallo-beta-lactamase" evidence="1">
    <location>
        <begin position="20"/>
        <end position="197"/>
    </location>
</feature>
<dbReference type="PANTHER" id="PTHR13754">
    <property type="entry name" value="METALLO-BETA-LACTAMASE SUPERFAMILY PROTEIN"/>
    <property type="match status" value="1"/>
</dbReference>
<dbReference type="InterPro" id="IPR052926">
    <property type="entry name" value="Metallo-beta-lactamase_dom"/>
</dbReference>
<accession>A0A918P1N1</accession>
<dbReference type="Proteomes" id="UP000645257">
    <property type="component" value="Unassembled WGS sequence"/>
</dbReference>
<dbReference type="Gene3D" id="3.60.15.10">
    <property type="entry name" value="Ribonuclease Z/Hydroxyacylglutathione hydrolase-like"/>
    <property type="match status" value="1"/>
</dbReference>
<dbReference type="EMBL" id="BMYX01000007">
    <property type="protein sequence ID" value="GGY14100.1"/>
    <property type="molecule type" value="Genomic_DNA"/>
</dbReference>
<dbReference type="Pfam" id="PF00753">
    <property type="entry name" value="Lactamase_B"/>
    <property type="match status" value="1"/>
</dbReference>
<organism evidence="2 3">
    <name type="scientific">Paludibacterium paludis</name>
    <dbReference type="NCBI Taxonomy" id="1225769"/>
    <lineage>
        <taxon>Bacteria</taxon>
        <taxon>Pseudomonadati</taxon>
        <taxon>Pseudomonadota</taxon>
        <taxon>Betaproteobacteria</taxon>
        <taxon>Neisseriales</taxon>
        <taxon>Chromobacteriaceae</taxon>
        <taxon>Paludibacterium</taxon>
    </lineage>
</organism>
<dbReference type="InterPro" id="IPR041712">
    <property type="entry name" value="DHPS-like_MBL-fold"/>
</dbReference>
<proteinExistence type="predicted"/>
<dbReference type="InterPro" id="IPR036866">
    <property type="entry name" value="RibonucZ/Hydroxyglut_hydro"/>
</dbReference>
<dbReference type="SUPFAM" id="SSF56281">
    <property type="entry name" value="Metallo-hydrolase/oxidoreductase"/>
    <property type="match status" value="1"/>
</dbReference>
<keyword evidence="2" id="KW-0378">Hydrolase</keyword>
<gene>
    <name evidence="2" type="ORF">GCM10011289_16820</name>
</gene>
<evidence type="ECO:0000313" key="2">
    <source>
        <dbReference type="EMBL" id="GGY14100.1"/>
    </source>
</evidence>
<name>A0A918P1N1_9NEIS</name>